<dbReference type="GO" id="GO:0005509">
    <property type="term" value="F:calcium ion binding"/>
    <property type="evidence" value="ECO:0007669"/>
    <property type="project" value="InterPro"/>
</dbReference>
<reference evidence="6 7" key="1">
    <citation type="submission" date="2020-08" db="EMBL/GenBank/DDBJ databases">
        <authorList>
            <person name="Hejnol A."/>
        </authorList>
    </citation>
    <scope>NUCLEOTIDE SEQUENCE [LARGE SCALE GENOMIC DNA]</scope>
</reference>
<sequence length="1072" mass="121881">MMNKTKFDGRFSAPPSTDKRRSRLNTWSSGFNSADIINAKYSEGSLFESSASFRSSIFDEDEEDCTGRKSKSSFVQGDTSEIEELINIETLEKLSQTFRRADEDGSGGLELDEFKKLLRTQLHIPTNKEGQIDALFQKIDWSSEGTISWDEFCTYMQLEYAEKEDSYVRGKEVCLHLPAKIVNSPHREAVVRVSDTTDGTFIVCSQDGSVSFWTSTLELKRSRSVVQSENPRSKPKWITDFVIMNQFNKFLVGTGDREIQFFELSSFEPYCQISGLETIPLKIDYCATGQDECLIIWGDSQGCINIIVISAAGECLRTWKKMPKRDGIASVSIEAVAKNSNTHFLRWVAHYDWVQQVKYYHDLRQVISCSNNASTALVIGKFVYLSCTSGSTQIEMQLREIRDPTYAQLQQKKREEYNVAPVKRLEADKNVFKVYKGVKTFDFSKRRNILITGGMDRILRMWNPYVSSKPSAMLRGHSAPIVHAFIAEEEGRIFSISTDKCVKIWDISDQNCLLTVRAKGHKIRGDIQSCYYSPVAKALCIATDQMNSLLLKLRPQHHADIPVTHKEPIYAIVYNPNFKQIITSSESSVIKVWDIETGNAIFEYGDAHGDSAITALAFDNTSRRLLSAGRDGCVRIWNYNNGHCLRTLRREDEAEELCSLAYVEMNRNRYVIAVGWDKRINIFSDSNDDAKVRLVQHQQPHWKDDSINGHTDDILCVAQCKSNLIATSSYDGQVIVWNMVSGHRFCNLVADPPPEYENNCETKYTINELRESGQLSVNKVCFLPSRFDMKESALVISSGPCGFLHFWNIYHGGKVAARFSSVKSHESLITAMCVDKSDKLVIVGDSNGFIYQWNIENYCLNGPEEDAAELLLNWRAHIECITNVVLVDEQKIIISSSLDCTVRVWTIESGDYVGTFGQSENWNIYEPSTFQHPMVPYDVLVDPMSLPTHPIIKDKENMAEVVHADSAREDKEKRERELQAFIQYTKQQFYVDDDTIAEQLKTREYASGTGKRLRHEKFKPLRIERGGPSEYQALRTYKMATDPSATFTKKLTEAKDSLESLAEEVLTSQTAH</sequence>
<evidence type="ECO:0000313" key="7">
    <source>
        <dbReference type="Proteomes" id="UP000549394"/>
    </source>
</evidence>
<evidence type="ECO:0000313" key="6">
    <source>
        <dbReference type="EMBL" id="CAD5114984.1"/>
    </source>
</evidence>
<feature type="repeat" description="WD" evidence="3">
    <location>
        <begin position="822"/>
        <end position="857"/>
    </location>
</feature>
<dbReference type="InterPro" id="IPR001680">
    <property type="entry name" value="WD40_rpt"/>
</dbReference>
<name>A0A7I8VHS7_9ANNE</name>
<feature type="domain" description="EF-hand" evidence="5">
    <location>
        <begin position="89"/>
        <end position="124"/>
    </location>
</feature>
<keyword evidence="1 3" id="KW-0853">WD repeat</keyword>
<dbReference type="InterPro" id="IPR036322">
    <property type="entry name" value="WD40_repeat_dom_sf"/>
</dbReference>
<evidence type="ECO:0000256" key="2">
    <source>
        <dbReference type="ARBA" id="ARBA00022737"/>
    </source>
</evidence>
<comment type="caution">
    <text evidence="6">The sequence shown here is derived from an EMBL/GenBank/DDBJ whole genome shotgun (WGS) entry which is preliminary data.</text>
</comment>
<evidence type="ECO:0000256" key="4">
    <source>
        <dbReference type="SAM" id="MobiDB-lite"/>
    </source>
</evidence>
<dbReference type="InterPro" id="IPR051242">
    <property type="entry name" value="WD-EF-hand_domain"/>
</dbReference>
<dbReference type="PROSITE" id="PS00678">
    <property type="entry name" value="WD_REPEATS_1"/>
    <property type="match status" value="2"/>
</dbReference>
<dbReference type="AlphaFoldDB" id="A0A7I8VHS7"/>
<dbReference type="InterPro" id="IPR011992">
    <property type="entry name" value="EF-hand-dom_pair"/>
</dbReference>
<proteinExistence type="predicted"/>
<protein>
    <submittedName>
        <fullName evidence="6">DgyrCDS4012</fullName>
    </submittedName>
</protein>
<evidence type="ECO:0000256" key="3">
    <source>
        <dbReference type="PROSITE-ProRule" id="PRU00221"/>
    </source>
</evidence>
<dbReference type="PANTHER" id="PTHR44324">
    <property type="entry name" value="WD40 REPEAT DOMAIN 95"/>
    <property type="match status" value="1"/>
</dbReference>
<dbReference type="InterPro" id="IPR015943">
    <property type="entry name" value="WD40/YVTN_repeat-like_dom_sf"/>
</dbReference>
<feature type="repeat" description="WD" evidence="3">
    <location>
        <begin position="707"/>
        <end position="747"/>
    </location>
</feature>
<gene>
    <name evidence="6" type="ORF">DGYR_LOCUS3773</name>
</gene>
<dbReference type="SUPFAM" id="SSF47473">
    <property type="entry name" value="EF-hand"/>
    <property type="match status" value="1"/>
</dbReference>
<dbReference type="InterPro" id="IPR011047">
    <property type="entry name" value="Quinoprotein_ADH-like_sf"/>
</dbReference>
<evidence type="ECO:0000259" key="5">
    <source>
        <dbReference type="PROSITE" id="PS50222"/>
    </source>
</evidence>
<dbReference type="PROSITE" id="PS50294">
    <property type="entry name" value="WD_REPEATS_REGION"/>
    <property type="match status" value="3"/>
</dbReference>
<feature type="repeat" description="WD" evidence="3">
    <location>
        <begin position="438"/>
        <end position="463"/>
    </location>
</feature>
<dbReference type="SMART" id="SM00320">
    <property type="entry name" value="WD40"/>
    <property type="match status" value="12"/>
</dbReference>
<dbReference type="InterPro" id="IPR019775">
    <property type="entry name" value="WD40_repeat_CS"/>
</dbReference>
<dbReference type="Pfam" id="PF13499">
    <property type="entry name" value="EF-hand_7"/>
    <property type="match status" value="1"/>
</dbReference>
<dbReference type="SUPFAM" id="SSF50998">
    <property type="entry name" value="Quinoprotein alcohol dehydrogenase-like"/>
    <property type="match status" value="2"/>
</dbReference>
<feature type="repeat" description="WD" evidence="3">
    <location>
        <begin position="562"/>
        <end position="603"/>
    </location>
</feature>
<feature type="region of interest" description="Disordered" evidence="4">
    <location>
        <begin position="1"/>
        <end position="25"/>
    </location>
</feature>
<feature type="repeat" description="WD" evidence="3">
    <location>
        <begin position="874"/>
        <end position="915"/>
    </location>
</feature>
<dbReference type="SMART" id="SM00054">
    <property type="entry name" value="EFh"/>
    <property type="match status" value="2"/>
</dbReference>
<dbReference type="OrthoDB" id="75172at2759"/>
<dbReference type="InterPro" id="IPR002048">
    <property type="entry name" value="EF_hand_dom"/>
</dbReference>
<dbReference type="PROSITE" id="PS50222">
    <property type="entry name" value="EF_HAND_2"/>
    <property type="match status" value="2"/>
</dbReference>
<accession>A0A7I8VHS7</accession>
<keyword evidence="7" id="KW-1185">Reference proteome</keyword>
<dbReference type="CDD" id="cd00200">
    <property type="entry name" value="WD40"/>
    <property type="match status" value="1"/>
</dbReference>
<feature type="domain" description="EF-hand" evidence="5">
    <location>
        <begin position="127"/>
        <end position="162"/>
    </location>
</feature>
<dbReference type="Gene3D" id="2.130.10.10">
    <property type="entry name" value="YVTN repeat-like/Quinoprotein amine dehydrogenase"/>
    <property type="match status" value="4"/>
</dbReference>
<dbReference type="Gene3D" id="1.10.238.10">
    <property type="entry name" value="EF-hand"/>
    <property type="match status" value="1"/>
</dbReference>
<dbReference type="PANTHER" id="PTHR44324:SF4">
    <property type="entry name" value="WD40 REPEAT DOMAIN 95"/>
    <property type="match status" value="1"/>
</dbReference>
<dbReference type="SUPFAM" id="SSF50978">
    <property type="entry name" value="WD40 repeat-like"/>
    <property type="match status" value="1"/>
</dbReference>
<dbReference type="Proteomes" id="UP000549394">
    <property type="component" value="Unassembled WGS sequence"/>
</dbReference>
<feature type="repeat" description="WD" evidence="3">
    <location>
        <begin position="474"/>
        <end position="515"/>
    </location>
</feature>
<dbReference type="Pfam" id="PF00400">
    <property type="entry name" value="WD40"/>
    <property type="match status" value="5"/>
</dbReference>
<dbReference type="PROSITE" id="PS50082">
    <property type="entry name" value="WD_REPEATS_2"/>
    <property type="match status" value="7"/>
</dbReference>
<evidence type="ECO:0000256" key="1">
    <source>
        <dbReference type="ARBA" id="ARBA00022574"/>
    </source>
</evidence>
<organism evidence="6 7">
    <name type="scientific">Dimorphilus gyrociliatus</name>
    <dbReference type="NCBI Taxonomy" id="2664684"/>
    <lineage>
        <taxon>Eukaryota</taxon>
        <taxon>Metazoa</taxon>
        <taxon>Spiralia</taxon>
        <taxon>Lophotrochozoa</taxon>
        <taxon>Annelida</taxon>
        <taxon>Polychaeta</taxon>
        <taxon>Polychaeta incertae sedis</taxon>
        <taxon>Dinophilidae</taxon>
        <taxon>Dimorphilus</taxon>
    </lineage>
</organism>
<dbReference type="EMBL" id="CAJFCJ010000005">
    <property type="protein sequence ID" value="CAD5114984.1"/>
    <property type="molecule type" value="Genomic_DNA"/>
</dbReference>
<feature type="repeat" description="WD" evidence="3">
    <location>
        <begin position="611"/>
        <end position="647"/>
    </location>
</feature>
<keyword evidence="2" id="KW-0677">Repeat</keyword>